<feature type="compositionally biased region" description="Polar residues" evidence="1">
    <location>
        <begin position="238"/>
        <end position="259"/>
    </location>
</feature>
<evidence type="ECO:0000256" key="1">
    <source>
        <dbReference type="SAM" id="MobiDB-lite"/>
    </source>
</evidence>
<evidence type="ECO:0000313" key="2">
    <source>
        <dbReference type="EMBL" id="CAD9480515.1"/>
    </source>
</evidence>
<name>A0A7S2H4U8_9STRA</name>
<protein>
    <submittedName>
        <fullName evidence="2">Uncharacterized protein</fullName>
    </submittedName>
</protein>
<gene>
    <name evidence="2" type="ORF">HTAM1171_LOCUS3529</name>
</gene>
<accession>A0A7S2H4U8</accession>
<reference evidence="2" key="1">
    <citation type="submission" date="2021-01" db="EMBL/GenBank/DDBJ databases">
        <authorList>
            <person name="Corre E."/>
            <person name="Pelletier E."/>
            <person name="Niang G."/>
            <person name="Scheremetjew M."/>
            <person name="Finn R."/>
            <person name="Kale V."/>
            <person name="Holt S."/>
            <person name="Cochrane G."/>
            <person name="Meng A."/>
            <person name="Brown T."/>
            <person name="Cohen L."/>
        </authorList>
    </citation>
    <scope>NUCLEOTIDE SEQUENCE</scope>
    <source>
        <strain evidence="2">CCMP826</strain>
    </source>
</reference>
<organism evidence="2">
    <name type="scientific">Helicotheca tamesis</name>
    <dbReference type="NCBI Taxonomy" id="374047"/>
    <lineage>
        <taxon>Eukaryota</taxon>
        <taxon>Sar</taxon>
        <taxon>Stramenopiles</taxon>
        <taxon>Ochrophyta</taxon>
        <taxon>Bacillariophyta</taxon>
        <taxon>Mediophyceae</taxon>
        <taxon>Lithodesmiophycidae</taxon>
        <taxon>Lithodesmiales</taxon>
        <taxon>Lithodesmiaceae</taxon>
        <taxon>Helicotheca</taxon>
    </lineage>
</organism>
<feature type="region of interest" description="Disordered" evidence="1">
    <location>
        <begin position="142"/>
        <end position="171"/>
    </location>
</feature>
<proteinExistence type="predicted"/>
<dbReference type="EMBL" id="HBGV01005853">
    <property type="protein sequence ID" value="CAD9480515.1"/>
    <property type="molecule type" value="Transcribed_RNA"/>
</dbReference>
<feature type="region of interest" description="Disordered" evidence="1">
    <location>
        <begin position="237"/>
        <end position="263"/>
    </location>
</feature>
<dbReference type="AlphaFoldDB" id="A0A7S2H4U8"/>
<sequence length="361" mass="42065">MERNQHFLSLRLPGLNRSIKIGFLPGCLPVCVQCKRNYKSKELCRSRDLHTDHPWKTTYICITLDHTCTVSNNTLINGPFIARTVGAQPFCFKTDVEAKTPICMTCKKKNYTRAYCRIKMGHRQLPWGTTYVILSADSRRQSNMSSNEARLGDSTGDLETEEVSEHEGGDDIHEVDESRTFLASVSAKSCTINWLAHDENFSETMLNESVCNNPASIAHYHAQQHNFHSGQRFLPVQHSPQQNSYGYSSSRHWPHQQTDPHSRRNQWYAHGSDFQHGGHFTASHAEDRHYRQNVLVAEKNHQLQQHVQHRHPTQWQVQDQYHHRESTQWQTESFHSTQWSRDPHYYDWNMAHAEASYDRRD</sequence>